<reference evidence="2 3" key="1">
    <citation type="journal article" date="2005" name="Nucleic Acids Res.">
        <title>Genomic blueprint of Hahella chejuensis, a marine microbe producing an algicidal agent.</title>
        <authorList>
            <person name="Jeong H."/>
            <person name="Yim J.H."/>
            <person name="Lee C."/>
            <person name="Choi S.-H."/>
            <person name="Park Y.K."/>
            <person name="Yoon S.H."/>
            <person name="Hur C.-G."/>
            <person name="Kang H.-Y."/>
            <person name="Kim D."/>
            <person name="Lee H.H."/>
            <person name="Park K.H."/>
            <person name="Park S.-H."/>
            <person name="Park H.-S."/>
            <person name="Lee H.K."/>
            <person name="Oh T.K."/>
            <person name="Kim J.F."/>
        </authorList>
    </citation>
    <scope>NUCLEOTIDE SEQUENCE [LARGE SCALE GENOMIC DNA]</scope>
    <source>
        <strain evidence="2 3">KCTC 2396</strain>
    </source>
</reference>
<proteinExistence type="predicted"/>
<dbReference type="Pfam" id="PF13692">
    <property type="entry name" value="Glyco_trans_1_4"/>
    <property type="match status" value="1"/>
</dbReference>
<gene>
    <name evidence="2" type="ordered locus">HCH_06170</name>
</gene>
<evidence type="ECO:0000313" key="3">
    <source>
        <dbReference type="Proteomes" id="UP000000238"/>
    </source>
</evidence>
<dbReference type="KEGG" id="hch:HCH_06170"/>
<dbReference type="CAZy" id="GT4">
    <property type="family name" value="Glycosyltransferase Family 4"/>
</dbReference>
<dbReference type="HOGENOM" id="CLU_009583_2_2_6"/>
<dbReference type="Pfam" id="PF13439">
    <property type="entry name" value="Glyco_transf_4"/>
    <property type="match status" value="1"/>
</dbReference>
<dbReference type="CDD" id="cd03801">
    <property type="entry name" value="GT4_PimA-like"/>
    <property type="match status" value="1"/>
</dbReference>
<dbReference type="InterPro" id="IPR028098">
    <property type="entry name" value="Glyco_trans_4-like_N"/>
</dbReference>
<dbReference type="GO" id="GO:0016757">
    <property type="term" value="F:glycosyltransferase activity"/>
    <property type="evidence" value="ECO:0007669"/>
    <property type="project" value="UniProtKB-ARBA"/>
</dbReference>
<keyword evidence="2" id="KW-0808">Transferase</keyword>
<evidence type="ECO:0000313" key="2">
    <source>
        <dbReference type="EMBL" id="ABC32815.1"/>
    </source>
</evidence>
<dbReference type="Gene3D" id="3.40.50.2000">
    <property type="entry name" value="Glycogen Phosphorylase B"/>
    <property type="match status" value="2"/>
</dbReference>
<sequence>MKPEKRKFKIAMVAACPFPANHGSPASIREMSEALVSLGNEVHIVTYPIKEDIPVVGPHIHRVRVPGFKKNAIRVGPSPEKFLFNPLMVFKLIRVILKYDIDIIHAHNYEGVLIGWLAKLITRRPLLYNAVNSMADELPTYDFFKNKDFARKLAAFLDKTLPFKGDHVTAVSDDLKHFLVKLGVEADKITVLPAGVVPEMFDNPNPERIYARHQLSKDDHYLVYTGSLDAFQRIDYLLETMARVAARRNDVKLLLVGNISNPEAHRKYQRMAEDLGIAHQVLFCDQVPLDELPDYLAVADVAVIPRPECPGHPVKVLNYMSAGVAIAGFRGGAKGLTHECNALIVDNHDCDALADAAIQLLDDGAKRQRLGHAARQVVDKFYTWRQLAQGIEVLYEHLYTGGERAPREKLREFILETYSPNDVRS</sequence>
<keyword evidence="3" id="KW-1185">Reference proteome</keyword>
<protein>
    <submittedName>
        <fullName evidence="2">Glycosyltransferase</fullName>
    </submittedName>
</protein>
<feature type="domain" description="Glycosyltransferase subfamily 4-like N-terminal" evidence="1">
    <location>
        <begin position="26"/>
        <end position="198"/>
    </location>
</feature>
<dbReference type="STRING" id="349521.HCH_06170"/>
<evidence type="ECO:0000259" key="1">
    <source>
        <dbReference type="Pfam" id="PF13439"/>
    </source>
</evidence>
<dbReference type="AlphaFoldDB" id="Q2S959"/>
<dbReference type="EMBL" id="CP000155">
    <property type="protein sequence ID" value="ABC32815.1"/>
    <property type="molecule type" value="Genomic_DNA"/>
</dbReference>
<name>Q2S959_HAHCH</name>
<dbReference type="PANTHER" id="PTHR12526">
    <property type="entry name" value="GLYCOSYLTRANSFERASE"/>
    <property type="match status" value="1"/>
</dbReference>
<dbReference type="eggNOG" id="COG0438">
    <property type="taxonomic scope" value="Bacteria"/>
</dbReference>
<accession>Q2S959</accession>
<organism evidence="2 3">
    <name type="scientific">Hahella chejuensis (strain KCTC 2396)</name>
    <dbReference type="NCBI Taxonomy" id="349521"/>
    <lineage>
        <taxon>Bacteria</taxon>
        <taxon>Pseudomonadati</taxon>
        <taxon>Pseudomonadota</taxon>
        <taxon>Gammaproteobacteria</taxon>
        <taxon>Oceanospirillales</taxon>
        <taxon>Hahellaceae</taxon>
        <taxon>Hahella</taxon>
    </lineage>
</organism>
<dbReference type="RefSeq" id="WP_011399873.1">
    <property type="nucleotide sequence ID" value="NC_007645.1"/>
</dbReference>
<dbReference type="SUPFAM" id="SSF53756">
    <property type="entry name" value="UDP-Glycosyltransferase/glycogen phosphorylase"/>
    <property type="match status" value="1"/>
</dbReference>
<dbReference type="Proteomes" id="UP000000238">
    <property type="component" value="Chromosome"/>
</dbReference>